<dbReference type="PANTHER" id="PTHR45982:SF1">
    <property type="entry name" value="REGULATOR OF CHROMOSOME CONDENSATION"/>
    <property type="match status" value="1"/>
</dbReference>
<accession>A0AAW2Q901</accession>
<dbReference type="EMBL" id="JACGWK010000003">
    <property type="protein sequence ID" value="KAL0364088.1"/>
    <property type="molecule type" value="Genomic_DNA"/>
</dbReference>
<sequence>METAMERTQQAVQEDDEEQQEIWSWGAGTDGQLATGRLQDEHSPQLLCSLSAFGPIIFLSCGGAHVIALSPGGRVLTWGRGTSGQLGHGEMVSSLQPKAVKALESFTITHVSAGWNHSGFVSVAGGARYTCGDGSFGTMVHRSNHKFSLSSFSSKQVSKLLVVCATLWSYSEVNVDHQVYGFGSGKRGQLGVSTEKIKSTSLPQITMGLTNVRIMNISANGDHSAALSGEGEVFMLGGDHHGALSDPRNILLTGDVSVACFLIVLFECLLCPKAETSAILDASISYYNSACMFPITVFISFEAEILLSHNDLILTVTGKLKEGIMRIRADHSETKAVQIAAGAPLCLNNGSVMTWGWGEHGQLGLGDTNDQAVPQVVSLAHKSAEKHPISRVYCGSGFSFVLRTCHLGSQTRQRKLKI</sequence>
<dbReference type="InterPro" id="IPR000408">
    <property type="entry name" value="Reg_chr_condens"/>
</dbReference>
<comment type="caution">
    <text evidence="3">The sequence shown here is derived from an EMBL/GenBank/DDBJ whole genome shotgun (WGS) entry which is preliminary data.</text>
</comment>
<name>A0AAW2Q901_9LAMI</name>
<feature type="repeat" description="RCC1" evidence="1">
    <location>
        <begin position="177"/>
        <end position="230"/>
    </location>
</feature>
<gene>
    <name evidence="3" type="ORF">Sangu_0506400</name>
</gene>
<feature type="region of interest" description="Disordered" evidence="2">
    <location>
        <begin position="1"/>
        <end position="20"/>
    </location>
</feature>
<keyword evidence="3" id="KW-0808">Transferase</keyword>
<evidence type="ECO:0000313" key="3">
    <source>
        <dbReference type="EMBL" id="KAL0364088.1"/>
    </source>
</evidence>
<feature type="repeat" description="RCC1" evidence="1">
    <location>
        <begin position="350"/>
        <end position="405"/>
    </location>
</feature>
<dbReference type="GO" id="GO:0016301">
    <property type="term" value="F:kinase activity"/>
    <property type="evidence" value="ECO:0007669"/>
    <property type="project" value="UniProtKB-KW"/>
</dbReference>
<keyword evidence="3" id="KW-0418">Kinase</keyword>
<proteinExistence type="predicted"/>
<dbReference type="PROSITE" id="PS50012">
    <property type="entry name" value="RCC1_3"/>
    <property type="match status" value="4"/>
</dbReference>
<organism evidence="3">
    <name type="scientific">Sesamum angustifolium</name>
    <dbReference type="NCBI Taxonomy" id="2727405"/>
    <lineage>
        <taxon>Eukaryota</taxon>
        <taxon>Viridiplantae</taxon>
        <taxon>Streptophyta</taxon>
        <taxon>Embryophyta</taxon>
        <taxon>Tracheophyta</taxon>
        <taxon>Spermatophyta</taxon>
        <taxon>Magnoliopsida</taxon>
        <taxon>eudicotyledons</taxon>
        <taxon>Gunneridae</taxon>
        <taxon>Pentapetalae</taxon>
        <taxon>asterids</taxon>
        <taxon>lamiids</taxon>
        <taxon>Lamiales</taxon>
        <taxon>Pedaliaceae</taxon>
        <taxon>Sesamum</taxon>
    </lineage>
</organism>
<protein>
    <submittedName>
        <fullName evidence="3">Serine/threonine-protein kinase Nek8</fullName>
    </submittedName>
</protein>
<dbReference type="Pfam" id="PF00415">
    <property type="entry name" value="RCC1"/>
    <property type="match status" value="4"/>
</dbReference>
<dbReference type="Gene3D" id="2.130.10.30">
    <property type="entry name" value="Regulator of chromosome condensation 1/beta-lactamase-inhibitor protein II"/>
    <property type="match status" value="2"/>
</dbReference>
<dbReference type="SUPFAM" id="SSF50985">
    <property type="entry name" value="RCC1/BLIP-II"/>
    <property type="match status" value="1"/>
</dbReference>
<dbReference type="PANTHER" id="PTHR45982">
    <property type="entry name" value="REGULATOR OF CHROMOSOME CONDENSATION"/>
    <property type="match status" value="1"/>
</dbReference>
<dbReference type="PRINTS" id="PR00633">
    <property type="entry name" value="RCCNDNSATION"/>
</dbReference>
<evidence type="ECO:0000256" key="2">
    <source>
        <dbReference type="SAM" id="MobiDB-lite"/>
    </source>
</evidence>
<reference evidence="3" key="2">
    <citation type="journal article" date="2024" name="Plant">
        <title>Genomic evolution and insights into agronomic trait innovations of Sesamum species.</title>
        <authorList>
            <person name="Miao H."/>
            <person name="Wang L."/>
            <person name="Qu L."/>
            <person name="Liu H."/>
            <person name="Sun Y."/>
            <person name="Le M."/>
            <person name="Wang Q."/>
            <person name="Wei S."/>
            <person name="Zheng Y."/>
            <person name="Lin W."/>
            <person name="Duan Y."/>
            <person name="Cao H."/>
            <person name="Xiong S."/>
            <person name="Wang X."/>
            <person name="Wei L."/>
            <person name="Li C."/>
            <person name="Ma Q."/>
            <person name="Ju M."/>
            <person name="Zhao R."/>
            <person name="Li G."/>
            <person name="Mu C."/>
            <person name="Tian Q."/>
            <person name="Mei H."/>
            <person name="Zhang T."/>
            <person name="Gao T."/>
            <person name="Zhang H."/>
        </authorList>
    </citation>
    <scope>NUCLEOTIDE SEQUENCE</scope>
    <source>
        <strain evidence="3">G01</strain>
    </source>
</reference>
<feature type="repeat" description="RCC1" evidence="1">
    <location>
        <begin position="20"/>
        <end position="72"/>
    </location>
</feature>
<dbReference type="AlphaFoldDB" id="A0AAW2Q901"/>
<dbReference type="InterPro" id="IPR009091">
    <property type="entry name" value="RCC1/BLIP-II"/>
</dbReference>
<reference evidence="3" key="1">
    <citation type="submission" date="2020-06" db="EMBL/GenBank/DDBJ databases">
        <authorList>
            <person name="Li T."/>
            <person name="Hu X."/>
            <person name="Zhang T."/>
            <person name="Song X."/>
            <person name="Zhang H."/>
            <person name="Dai N."/>
            <person name="Sheng W."/>
            <person name="Hou X."/>
            <person name="Wei L."/>
        </authorList>
    </citation>
    <scope>NUCLEOTIDE SEQUENCE</scope>
    <source>
        <strain evidence="3">G01</strain>
        <tissue evidence="3">Leaf</tissue>
    </source>
</reference>
<dbReference type="InterPro" id="IPR051553">
    <property type="entry name" value="Ran_GTPase-activating"/>
</dbReference>
<evidence type="ECO:0000256" key="1">
    <source>
        <dbReference type="PROSITE-ProRule" id="PRU00235"/>
    </source>
</evidence>
<feature type="repeat" description="RCC1" evidence="1">
    <location>
        <begin position="73"/>
        <end position="124"/>
    </location>
</feature>